<name>A0A0K2UIM1_LEPSM</name>
<accession>A0A0K2UIM1</accession>
<proteinExistence type="predicted"/>
<evidence type="ECO:0000313" key="1">
    <source>
        <dbReference type="EMBL" id="CDW38078.1"/>
    </source>
</evidence>
<reference evidence="1" key="1">
    <citation type="submission" date="2014-05" db="EMBL/GenBank/DDBJ databases">
        <authorList>
            <person name="Chronopoulou M."/>
        </authorList>
    </citation>
    <scope>NUCLEOTIDE SEQUENCE</scope>
    <source>
        <tissue evidence="1">Whole organism</tissue>
    </source>
</reference>
<sequence>MNNNINIENNMSHLSHSFSPCFPHSYKNAREDFSSSCVDLHILSLARKGIESWTMDFAVQCLNRKRISS</sequence>
<organism evidence="1">
    <name type="scientific">Lepeophtheirus salmonis</name>
    <name type="common">Salmon louse</name>
    <name type="synonym">Caligus salmonis</name>
    <dbReference type="NCBI Taxonomy" id="72036"/>
    <lineage>
        <taxon>Eukaryota</taxon>
        <taxon>Metazoa</taxon>
        <taxon>Ecdysozoa</taxon>
        <taxon>Arthropoda</taxon>
        <taxon>Crustacea</taxon>
        <taxon>Multicrustacea</taxon>
        <taxon>Hexanauplia</taxon>
        <taxon>Copepoda</taxon>
        <taxon>Siphonostomatoida</taxon>
        <taxon>Caligidae</taxon>
        <taxon>Lepeophtheirus</taxon>
    </lineage>
</organism>
<protein>
    <submittedName>
        <fullName evidence="1">Uncharacterized protein</fullName>
    </submittedName>
</protein>
<dbReference type="EMBL" id="HACA01020717">
    <property type="protein sequence ID" value="CDW38078.1"/>
    <property type="molecule type" value="Transcribed_RNA"/>
</dbReference>
<dbReference type="AlphaFoldDB" id="A0A0K2UIM1"/>